<protein>
    <submittedName>
        <fullName evidence="6">LysR family transcriptional regulator</fullName>
    </submittedName>
</protein>
<dbReference type="Gene3D" id="1.10.10.10">
    <property type="entry name" value="Winged helix-like DNA-binding domain superfamily/Winged helix DNA-binding domain"/>
    <property type="match status" value="1"/>
</dbReference>
<evidence type="ECO:0000256" key="3">
    <source>
        <dbReference type="ARBA" id="ARBA00023125"/>
    </source>
</evidence>
<comment type="similarity">
    <text evidence="1">Belongs to the LysR transcriptional regulatory family.</text>
</comment>
<dbReference type="PANTHER" id="PTHR30126:SF40">
    <property type="entry name" value="HTH-TYPE TRANSCRIPTIONAL REGULATOR GLTR"/>
    <property type="match status" value="1"/>
</dbReference>
<evidence type="ECO:0000313" key="7">
    <source>
        <dbReference type="Proteomes" id="UP001156498"/>
    </source>
</evidence>
<gene>
    <name evidence="6" type="ORF">OUQ99_01720</name>
</gene>
<sequence length="297" mass="31711">MDLVGACKAFVNVSDRGSFTLGAAAARIPQPVASRRIAALESHLGARLFDRSTRRAVLTRFGRDMLPSARRLVQLAEEMEHDAERAALRPLRLAVPDICATRDLAALGAEARREGVHLDFRPAPPAVRTELLGSREVRAALTGAPPGEAAWSVPLGLASAVEPRVGSFHVETLRVDRGRSATRGRRVWIQPEDDVPHVRDPLNRLRDAVGLRPAQVSVAASLASAAAEVLGSDDLLLCSRRQAVDLGLHWRPIGGISLARGYDVAADTGEEAERLRSLLGHGIARCLGAPDGQGESG</sequence>
<name>A0ABY6YNM8_9ACTN</name>
<evidence type="ECO:0000256" key="2">
    <source>
        <dbReference type="ARBA" id="ARBA00023015"/>
    </source>
</evidence>
<keyword evidence="2" id="KW-0805">Transcription regulation</keyword>
<evidence type="ECO:0000259" key="5">
    <source>
        <dbReference type="PROSITE" id="PS50931"/>
    </source>
</evidence>
<dbReference type="Pfam" id="PF00126">
    <property type="entry name" value="HTH_1"/>
    <property type="match status" value="1"/>
</dbReference>
<dbReference type="RefSeq" id="WP_267947653.1">
    <property type="nucleotide sequence ID" value="NZ_CP113264.1"/>
</dbReference>
<dbReference type="InterPro" id="IPR036388">
    <property type="entry name" value="WH-like_DNA-bd_sf"/>
</dbReference>
<accession>A0ABY6YNM8</accession>
<reference evidence="6 7" key="1">
    <citation type="journal article" date="2013" name="Int. J. Syst. Evol. Microbiol.">
        <title>Description of Streptomonospora sediminis sp. nov. and Streptomonospora nanhaiensis sp. nov., and reclassification of Nocardiopsis arabia Hozzein &amp; Goodfellow 2008 as Streptomonospora arabica comb. nov. and emended description of the genus Streptomonospora.</title>
        <authorList>
            <person name="Zhang D.F."/>
            <person name="Pan H.Q."/>
            <person name="He J."/>
            <person name="Zhang X.M."/>
            <person name="Zhang Y.G."/>
            <person name="Klenk H.P."/>
            <person name="Hu J.C."/>
            <person name="Li W.J."/>
        </authorList>
    </citation>
    <scope>NUCLEOTIDE SEQUENCE [LARGE SCALE GENOMIC DNA]</scope>
    <source>
        <strain evidence="6 7">12A09</strain>
    </source>
</reference>
<dbReference type="InterPro" id="IPR036390">
    <property type="entry name" value="WH_DNA-bd_sf"/>
</dbReference>
<organism evidence="6 7">
    <name type="scientific">Streptomonospora nanhaiensis</name>
    <dbReference type="NCBI Taxonomy" id="1323731"/>
    <lineage>
        <taxon>Bacteria</taxon>
        <taxon>Bacillati</taxon>
        <taxon>Actinomycetota</taxon>
        <taxon>Actinomycetes</taxon>
        <taxon>Streptosporangiales</taxon>
        <taxon>Nocardiopsidaceae</taxon>
        <taxon>Streptomonospora</taxon>
    </lineage>
</organism>
<proteinExistence type="inferred from homology"/>
<dbReference type="PROSITE" id="PS50931">
    <property type="entry name" value="HTH_LYSR"/>
    <property type="match status" value="1"/>
</dbReference>
<dbReference type="PRINTS" id="PR00039">
    <property type="entry name" value="HTHLYSR"/>
</dbReference>
<evidence type="ECO:0000256" key="4">
    <source>
        <dbReference type="ARBA" id="ARBA00023163"/>
    </source>
</evidence>
<dbReference type="Proteomes" id="UP001156498">
    <property type="component" value="Chromosome"/>
</dbReference>
<dbReference type="SUPFAM" id="SSF46785">
    <property type="entry name" value="Winged helix' DNA-binding domain"/>
    <property type="match status" value="1"/>
</dbReference>
<keyword evidence="7" id="KW-1185">Reference proteome</keyword>
<keyword evidence="4" id="KW-0804">Transcription</keyword>
<evidence type="ECO:0000256" key="1">
    <source>
        <dbReference type="ARBA" id="ARBA00009437"/>
    </source>
</evidence>
<dbReference type="PANTHER" id="PTHR30126">
    <property type="entry name" value="HTH-TYPE TRANSCRIPTIONAL REGULATOR"/>
    <property type="match status" value="1"/>
</dbReference>
<feature type="domain" description="HTH lysR-type" evidence="5">
    <location>
        <begin position="1"/>
        <end position="59"/>
    </location>
</feature>
<dbReference type="InterPro" id="IPR000847">
    <property type="entry name" value="LysR_HTH_N"/>
</dbReference>
<evidence type="ECO:0000313" key="6">
    <source>
        <dbReference type="EMBL" id="WAE73873.1"/>
    </source>
</evidence>
<keyword evidence="3" id="KW-0238">DNA-binding</keyword>
<dbReference type="EMBL" id="CP113264">
    <property type="protein sequence ID" value="WAE73873.1"/>
    <property type="molecule type" value="Genomic_DNA"/>
</dbReference>